<keyword evidence="2" id="KW-1185">Reference proteome</keyword>
<dbReference type="Proteomes" id="UP000789920">
    <property type="component" value="Unassembled WGS sequence"/>
</dbReference>
<protein>
    <submittedName>
        <fullName evidence="1">29035_t:CDS:1</fullName>
    </submittedName>
</protein>
<evidence type="ECO:0000313" key="2">
    <source>
        <dbReference type="Proteomes" id="UP000789920"/>
    </source>
</evidence>
<dbReference type="EMBL" id="CAJVQC010094686">
    <property type="protein sequence ID" value="CAG8827967.1"/>
    <property type="molecule type" value="Genomic_DNA"/>
</dbReference>
<comment type="caution">
    <text evidence="1">The sequence shown here is derived from an EMBL/GenBank/DDBJ whole genome shotgun (WGS) entry which is preliminary data.</text>
</comment>
<organism evidence="1 2">
    <name type="scientific">Racocetra persica</name>
    <dbReference type="NCBI Taxonomy" id="160502"/>
    <lineage>
        <taxon>Eukaryota</taxon>
        <taxon>Fungi</taxon>
        <taxon>Fungi incertae sedis</taxon>
        <taxon>Mucoromycota</taxon>
        <taxon>Glomeromycotina</taxon>
        <taxon>Glomeromycetes</taxon>
        <taxon>Diversisporales</taxon>
        <taxon>Gigasporaceae</taxon>
        <taxon>Racocetra</taxon>
    </lineage>
</organism>
<reference evidence="1" key="1">
    <citation type="submission" date="2021-06" db="EMBL/GenBank/DDBJ databases">
        <authorList>
            <person name="Kallberg Y."/>
            <person name="Tangrot J."/>
            <person name="Rosling A."/>
        </authorList>
    </citation>
    <scope>NUCLEOTIDE SEQUENCE</scope>
    <source>
        <strain evidence="1">MA461A</strain>
    </source>
</reference>
<evidence type="ECO:0000313" key="1">
    <source>
        <dbReference type="EMBL" id="CAG8827967.1"/>
    </source>
</evidence>
<feature type="non-terminal residue" evidence="1">
    <location>
        <position position="92"/>
    </location>
</feature>
<name>A0ACA9S6S8_9GLOM</name>
<accession>A0ACA9S6S8</accession>
<sequence>MNIPSLDNKSTLPSESTTRHPPDETTVGDNNEREVVGNSNNDTTSIPGASIITVGPVVNNKKEDETFSGSKNALNKVGSNLKSFVGFIGPGY</sequence>
<gene>
    <name evidence="1" type="ORF">RPERSI_LOCUS27114</name>
</gene>
<feature type="non-terminal residue" evidence="1">
    <location>
        <position position="1"/>
    </location>
</feature>
<proteinExistence type="predicted"/>